<evidence type="ECO:0000313" key="3">
    <source>
        <dbReference type="Proteomes" id="UP000192578"/>
    </source>
</evidence>
<dbReference type="Pfam" id="PF01031">
    <property type="entry name" value="Dynamin_M"/>
    <property type="match status" value="1"/>
</dbReference>
<dbReference type="InterPro" id="IPR045063">
    <property type="entry name" value="Dynamin_N"/>
</dbReference>
<keyword evidence="3" id="KW-1185">Reference proteome</keyword>
<dbReference type="EMBL" id="MTYJ01000362">
    <property type="protein sequence ID" value="OWA53987.1"/>
    <property type="molecule type" value="Genomic_DNA"/>
</dbReference>
<dbReference type="SUPFAM" id="SSF52540">
    <property type="entry name" value="P-loop containing nucleoside triphosphate hydrolases"/>
    <property type="match status" value="1"/>
</dbReference>
<dbReference type="GO" id="GO:0008017">
    <property type="term" value="F:microtubule binding"/>
    <property type="evidence" value="ECO:0007669"/>
    <property type="project" value="TreeGrafter"/>
</dbReference>
<dbReference type="GO" id="GO:0003924">
    <property type="term" value="F:GTPase activity"/>
    <property type="evidence" value="ECO:0007669"/>
    <property type="project" value="InterPro"/>
</dbReference>
<dbReference type="PROSITE" id="PS51388">
    <property type="entry name" value="GED"/>
    <property type="match status" value="1"/>
</dbReference>
<evidence type="ECO:0000313" key="2">
    <source>
        <dbReference type="EMBL" id="OWA53987.1"/>
    </source>
</evidence>
<dbReference type="InterPro" id="IPR022812">
    <property type="entry name" value="Dynamin"/>
</dbReference>
<protein>
    <submittedName>
        <fullName evidence="2">Dynamin-1-like protein</fullName>
    </submittedName>
</protein>
<dbReference type="PANTHER" id="PTHR11566:SF21">
    <property type="entry name" value="DYNAMIN RELATED PROTEIN 1, ISOFORM A"/>
    <property type="match status" value="1"/>
</dbReference>
<dbReference type="GO" id="GO:0005737">
    <property type="term" value="C:cytoplasm"/>
    <property type="evidence" value="ECO:0007669"/>
    <property type="project" value="TreeGrafter"/>
</dbReference>
<evidence type="ECO:0000259" key="1">
    <source>
        <dbReference type="PROSITE" id="PS51388"/>
    </source>
</evidence>
<comment type="caution">
    <text evidence="2">The sequence shown here is derived from an EMBL/GenBank/DDBJ whole genome shotgun (WGS) entry which is preliminary data.</text>
</comment>
<proteinExistence type="predicted"/>
<dbReference type="InterPro" id="IPR000375">
    <property type="entry name" value="Dynamin_stalk"/>
</dbReference>
<organism evidence="2 3">
    <name type="scientific">Hypsibius exemplaris</name>
    <name type="common">Freshwater tardigrade</name>
    <dbReference type="NCBI Taxonomy" id="2072580"/>
    <lineage>
        <taxon>Eukaryota</taxon>
        <taxon>Metazoa</taxon>
        <taxon>Ecdysozoa</taxon>
        <taxon>Tardigrada</taxon>
        <taxon>Eutardigrada</taxon>
        <taxon>Parachela</taxon>
        <taxon>Hypsibioidea</taxon>
        <taxon>Hypsibiidae</taxon>
        <taxon>Hypsibius</taxon>
    </lineage>
</organism>
<gene>
    <name evidence="2" type="ORF">BV898_18410</name>
</gene>
<dbReference type="InterPro" id="IPR020850">
    <property type="entry name" value="GED_dom"/>
</dbReference>
<dbReference type="GO" id="GO:0005525">
    <property type="term" value="F:GTP binding"/>
    <property type="evidence" value="ECO:0007669"/>
    <property type="project" value="InterPro"/>
</dbReference>
<dbReference type="InterPro" id="IPR003130">
    <property type="entry name" value="GED"/>
</dbReference>
<dbReference type="InterPro" id="IPR027417">
    <property type="entry name" value="P-loop_NTPase"/>
</dbReference>
<dbReference type="GO" id="GO:0005874">
    <property type="term" value="C:microtubule"/>
    <property type="evidence" value="ECO:0007669"/>
    <property type="project" value="TreeGrafter"/>
</dbReference>
<dbReference type="OrthoDB" id="5061070at2759"/>
<dbReference type="AlphaFoldDB" id="A0A9X6NHD2"/>
<accession>A0A9X6NHD2</accession>
<reference evidence="3" key="1">
    <citation type="submission" date="2017-01" db="EMBL/GenBank/DDBJ databases">
        <title>Comparative genomics of anhydrobiosis in the tardigrade Hypsibius dujardini.</title>
        <authorList>
            <person name="Yoshida Y."/>
            <person name="Koutsovoulos G."/>
            <person name="Laetsch D."/>
            <person name="Stevens L."/>
            <person name="Kumar S."/>
            <person name="Horikawa D."/>
            <person name="Ishino K."/>
            <person name="Komine S."/>
            <person name="Tomita M."/>
            <person name="Blaxter M."/>
            <person name="Arakawa K."/>
        </authorList>
    </citation>
    <scope>NUCLEOTIDE SEQUENCE [LARGE SCALE GENOMIC DNA]</scope>
    <source>
        <strain evidence="3">Z151</strain>
    </source>
</reference>
<dbReference type="Proteomes" id="UP000192578">
    <property type="component" value="Unassembled WGS sequence"/>
</dbReference>
<dbReference type="SMART" id="SM00302">
    <property type="entry name" value="GED"/>
    <property type="match status" value="1"/>
</dbReference>
<dbReference type="Pfam" id="PF02212">
    <property type="entry name" value="GED"/>
    <property type="match status" value="1"/>
</dbReference>
<dbReference type="Pfam" id="PF00350">
    <property type="entry name" value="Dynamin_N"/>
    <property type="match status" value="2"/>
</dbReference>
<dbReference type="Gene3D" id="1.20.120.1240">
    <property type="entry name" value="Dynamin, middle domain"/>
    <property type="match status" value="1"/>
</dbReference>
<dbReference type="PANTHER" id="PTHR11566">
    <property type="entry name" value="DYNAMIN"/>
    <property type="match status" value="1"/>
</dbReference>
<feature type="domain" description="GED" evidence="1">
    <location>
        <begin position="721"/>
        <end position="810"/>
    </location>
</feature>
<dbReference type="Gene3D" id="3.40.50.300">
    <property type="entry name" value="P-loop containing nucleotide triphosphate hydrolases"/>
    <property type="match status" value="2"/>
</dbReference>
<dbReference type="GO" id="GO:0016020">
    <property type="term" value="C:membrane"/>
    <property type="evidence" value="ECO:0007669"/>
    <property type="project" value="TreeGrafter"/>
</dbReference>
<name>A0A9X6NHD2_HYPEX</name>
<sequence>MVKSSVLESIAGHSFLPRGQNTVTRTPIKVVMRSKDQVQQITGTHLELYHFLPSSRKIQKNLAEKGISVSYRIILRVIKSEKEEDIPSKTEVKNVNNGDYLLSAPNVTFYPLRRPHKKIAKSMDAPNPPTQREISCKLGISTGTVSRVLKKDLGLTYHKKVTTHVLTPKPAQQRLDRGPHFLRCLSRRKLPVIVSINETYLDLNEFTGERDGCYESPDKPAPKKWKKKPPSGWPEKVMVCMGISWNGPTSLYFVSPKAKMNSQIFIDLILESLFKKDVPRLYPGEEKKVILQMDSAGAHRVREDQIIYSEIEALIEKYLENPQAIILVVHQAGNDIETSRGLSAANKVDPHGLRTICVLTKLDLVGKEDDITDRLAGKSNHDDSRIKCRRVIGVVNTPLPRTDGIMQDRAQLLAAQVAAENAFFQQRKYTALAGNHGTKNLVSYLSTVFVEHLKGSLPQLRIDLDNLKVKLEDHIHRLGPVNFKQYTYTHNPFSNGEFEYVISVIDRFCHTLIESINGRIYLGSRQVRGGALLEQRFNTLYRNSLDNIDPLGDMSTAETWSKIKMAGGLTAQMFLNETAFELLTKKEIARMKSESINCAVGAHTEVLRICQEAAKESIKDVRITYPALYQAILDEVNDFLSEKLKKTKKMVIHGVEMHWDYINVKNRHFALKKDEVIGDRLLTATHQTDIVDQEPQSRILTSTGPLQLDMARMSEEEEKECMMYASLVRNYFDITRDTICDTVPKIVVRFMVKEVERQIRRHLTGRLGVEQIYSKLLVLSESVALRRREAGAKLKQYEQAVQMARELAIS</sequence>